<comment type="similarity">
    <text evidence="2">Belongs to the tRNA methyltransferase O family.</text>
</comment>
<evidence type="ECO:0000256" key="1">
    <source>
        <dbReference type="ARBA" id="ARBA00022691"/>
    </source>
</evidence>
<dbReference type="InterPro" id="IPR023368">
    <property type="entry name" value="UPF0066_cons_site"/>
</dbReference>
<dbReference type="OrthoDB" id="9804309at2"/>
<comment type="caution">
    <text evidence="4">The sequence shown here is derived from an EMBL/GenBank/DDBJ whole genome shotgun (WGS) entry which is preliminary data.</text>
</comment>
<dbReference type="InterPro" id="IPR040372">
    <property type="entry name" value="YaeB-like"/>
</dbReference>
<organism evidence="4 5">
    <name type="scientific">Prevotella bivia DNF00320</name>
    <dbReference type="NCBI Taxonomy" id="1401068"/>
    <lineage>
        <taxon>Bacteria</taxon>
        <taxon>Pseudomonadati</taxon>
        <taxon>Bacteroidota</taxon>
        <taxon>Bacteroidia</taxon>
        <taxon>Bacteroidales</taxon>
        <taxon>Prevotellaceae</taxon>
        <taxon>Prevotella</taxon>
    </lineage>
</organism>
<dbReference type="PANTHER" id="PTHR12818">
    <property type="entry name" value="TRNA (ADENINE(37)-N6)-METHYLTRANSFERASE"/>
    <property type="match status" value="1"/>
</dbReference>
<keyword evidence="4" id="KW-0489">Methyltransferase</keyword>
<dbReference type="PROSITE" id="PS51668">
    <property type="entry name" value="TSAA_2"/>
    <property type="match status" value="1"/>
</dbReference>
<dbReference type="CDD" id="cd09281">
    <property type="entry name" value="UPF0066"/>
    <property type="match status" value="1"/>
</dbReference>
<dbReference type="InterPro" id="IPR023370">
    <property type="entry name" value="TrmO-like_N"/>
</dbReference>
<protein>
    <submittedName>
        <fullName evidence="4">Methyltransferase</fullName>
    </submittedName>
</protein>
<sequence length="227" mass="25494">MKEIEPIAVFHSPLTSKFGIPRQSGIAENLVGTIELLPPYNREEAIRGIEKFDYLWLIWGFSANKDQSKNNTEGIKLMVRPPRLGGNERLGVFATRSPFRPNGLGLSSVKIVKIDNNKIDVAGADLMDGTPIYDIKPYISYVDSHSKALGGFTDEHEWKVLTVKIGEKWGAYFDKNKLAALKELLAQDPRPQYHNDENRVYGMPYDGKDVRFKVVGDVLTVCNIGKL</sequence>
<proteinExistence type="inferred from homology"/>
<dbReference type="InterPro" id="IPR036414">
    <property type="entry name" value="YaeB_N_sf"/>
</dbReference>
<feature type="domain" description="TsaA-like" evidence="3">
    <location>
        <begin position="4"/>
        <end position="147"/>
    </location>
</feature>
<reference evidence="4 5" key="1">
    <citation type="submission" date="2014-07" db="EMBL/GenBank/DDBJ databases">
        <authorList>
            <person name="McCorrison J."/>
            <person name="Sanka R."/>
            <person name="Torralba M."/>
            <person name="Gillis M."/>
            <person name="Haft D.H."/>
            <person name="Methe B."/>
            <person name="Sutton G."/>
            <person name="Nelson K.E."/>
        </authorList>
    </citation>
    <scope>NUCLEOTIDE SEQUENCE [LARGE SCALE GENOMIC DNA]</scope>
    <source>
        <strain evidence="4 5">DNF00320</strain>
    </source>
</reference>
<evidence type="ECO:0000313" key="4">
    <source>
        <dbReference type="EMBL" id="KGF45101.1"/>
    </source>
</evidence>
<dbReference type="EMBL" id="JRNQ01000019">
    <property type="protein sequence ID" value="KGF45101.1"/>
    <property type="molecule type" value="Genomic_DNA"/>
</dbReference>
<gene>
    <name evidence="4" type="ORF">HMPREF0647_03910</name>
</gene>
<dbReference type="RefSeq" id="WP_036866493.1">
    <property type="nucleotide sequence ID" value="NZ_JRNQ01000019.1"/>
</dbReference>
<keyword evidence="4" id="KW-0808">Transferase</keyword>
<dbReference type="Gene3D" id="3.30.2310.10">
    <property type="entry name" value="YaeB-like"/>
    <property type="match status" value="1"/>
</dbReference>
<dbReference type="Gene3D" id="2.40.30.70">
    <property type="entry name" value="YaeB-like"/>
    <property type="match status" value="1"/>
</dbReference>
<accession>A0A096AEY7</accession>
<dbReference type="PROSITE" id="PS01318">
    <property type="entry name" value="TSAA_1"/>
    <property type="match status" value="1"/>
</dbReference>
<dbReference type="InterPro" id="IPR041369">
    <property type="entry name" value="TrmO_C"/>
</dbReference>
<dbReference type="SUPFAM" id="SSF118196">
    <property type="entry name" value="YaeB-like"/>
    <property type="match status" value="1"/>
</dbReference>
<dbReference type="Pfam" id="PF18389">
    <property type="entry name" value="TrmO_C"/>
    <property type="match status" value="1"/>
</dbReference>
<dbReference type="NCBIfam" id="TIGR00104">
    <property type="entry name" value="tRNA_TsaA"/>
    <property type="match status" value="1"/>
</dbReference>
<keyword evidence="1" id="KW-0949">S-adenosyl-L-methionine</keyword>
<dbReference type="GO" id="GO:0008168">
    <property type="term" value="F:methyltransferase activity"/>
    <property type="evidence" value="ECO:0007669"/>
    <property type="project" value="UniProtKB-KW"/>
</dbReference>
<dbReference type="AlphaFoldDB" id="A0A096AEY7"/>
<dbReference type="Pfam" id="PF01980">
    <property type="entry name" value="TrmO_N"/>
    <property type="match status" value="1"/>
</dbReference>
<dbReference type="InterPro" id="IPR036413">
    <property type="entry name" value="YaeB-like_sf"/>
</dbReference>
<dbReference type="GO" id="GO:0032259">
    <property type="term" value="P:methylation"/>
    <property type="evidence" value="ECO:0007669"/>
    <property type="project" value="UniProtKB-KW"/>
</dbReference>
<dbReference type="PANTHER" id="PTHR12818:SF0">
    <property type="entry name" value="TRNA (ADENINE(37)-N6)-METHYLTRANSFERASE"/>
    <property type="match status" value="1"/>
</dbReference>
<dbReference type="Proteomes" id="UP000029525">
    <property type="component" value="Unassembled WGS sequence"/>
</dbReference>
<name>A0A096AEY7_9BACT</name>
<evidence type="ECO:0000313" key="5">
    <source>
        <dbReference type="Proteomes" id="UP000029525"/>
    </source>
</evidence>
<evidence type="ECO:0000259" key="3">
    <source>
        <dbReference type="PROSITE" id="PS51668"/>
    </source>
</evidence>
<evidence type="ECO:0000256" key="2">
    <source>
        <dbReference type="ARBA" id="ARBA00033753"/>
    </source>
</evidence>